<proteinExistence type="predicted"/>
<evidence type="ECO:0000313" key="2">
    <source>
        <dbReference type="Proteomes" id="UP000805193"/>
    </source>
</evidence>
<dbReference type="Proteomes" id="UP000805193">
    <property type="component" value="Unassembled WGS sequence"/>
</dbReference>
<keyword evidence="2" id="KW-1185">Reference proteome</keyword>
<name>A0AC60PDM8_IXOPE</name>
<gene>
    <name evidence="1" type="ORF">HPB47_005182</name>
</gene>
<reference evidence="1 2" key="1">
    <citation type="journal article" date="2020" name="Cell">
        <title>Large-Scale Comparative Analyses of Tick Genomes Elucidate Their Genetic Diversity and Vector Capacities.</title>
        <authorList>
            <consortium name="Tick Genome and Microbiome Consortium (TIGMIC)"/>
            <person name="Jia N."/>
            <person name="Wang J."/>
            <person name="Shi W."/>
            <person name="Du L."/>
            <person name="Sun Y."/>
            <person name="Zhan W."/>
            <person name="Jiang J.F."/>
            <person name="Wang Q."/>
            <person name="Zhang B."/>
            <person name="Ji P."/>
            <person name="Bell-Sakyi L."/>
            <person name="Cui X.M."/>
            <person name="Yuan T.T."/>
            <person name="Jiang B.G."/>
            <person name="Yang W.F."/>
            <person name="Lam T.T."/>
            <person name="Chang Q.C."/>
            <person name="Ding S.J."/>
            <person name="Wang X.J."/>
            <person name="Zhu J.G."/>
            <person name="Ruan X.D."/>
            <person name="Zhao L."/>
            <person name="Wei J.T."/>
            <person name="Ye R.Z."/>
            <person name="Que T.C."/>
            <person name="Du C.H."/>
            <person name="Zhou Y.H."/>
            <person name="Cheng J.X."/>
            <person name="Dai P.F."/>
            <person name="Guo W.B."/>
            <person name="Han X.H."/>
            <person name="Huang E.J."/>
            <person name="Li L.F."/>
            <person name="Wei W."/>
            <person name="Gao Y.C."/>
            <person name="Liu J.Z."/>
            <person name="Shao H.Z."/>
            <person name="Wang X."/>
            <person name="Wang C.C."/>
            <person name="Yang T.C."/>
            <person name="Huo Q.B."/>
            <person name="Li W."/>
            <person name="Chen H.Y."/>
            <person name="Chen S.E."/>
            <person name="Zhou L.G."/>
            <person name="Ni X.B."/>
            <person name="Tian J.H."/>
            <person name="Sheng Y."/>
            <person name="Liu T."/>
            <person name="Pan Y.S."/>
            <person name="Xia L.Y."/>
            <person name="Li J."/>
            <person name="Zhao F."/>
            <person name="Cao W.C."/>
        </authorList>
    </citation>
    <scope>NUCLEOTIDE SEQUENCE [LARGE SCALE GENOMIC DNA]</scope>
    <source>
        <strain evidence="1">Iper-2018</strain>
    </source>
</reference>
<sequence length="579" mass="66667">MSILAQQDMNAADRQTHTNTMADNNSIHVWQWNSCGLGTRINALKMLILDAARQPDIIGIQESNEKCTIPGYDRYEEIGGGGAKIVHTFVRRNLPVKQHDIPLDDESKTVVTEIMPNKKNLKSLFVCNAYSSPRDTSNSIATIFQEAESIARQNHILIMGDFNAENSMWGYPRDSYKGKEVAEQADIHNAILMNDTAAYTRIGNSVQRNTNPDFTFGINIDDYCWTNSKENLGSDHFIIHVELMLEGYCRRATPHQMCTNWDAFRSLREEEGRPLRVIEEWTASIVEDQRAVAREVENPTQARSMDERLRGMLEAYTNHLRKVAEHRQAVPQTPQKSSQLHTKNPWSLFRRLLAPEDTKVEKRKLLTKIVRDHDGDMESIFGELKEIYLDTPQRRPIHLKQYTGERNERLDAPIMEHETRKAMMGLKTSSAPGADKVTNKMLRNLDNETVRALTVYFNQIWNTGKLPRSFKHAMVCFIPKPGKQLKLENLRPISLTSCVDKLLERIIQTRIQEYMEEHRLFTDQMFGFKKHLSTQDVFIQLKESEDTKKWTALAALDLRKAFDRVSHEAVMEQVARLGL</sequence>
<protein>
    <submittedName>
        <fullName evidence="1">Uncharacterized protein</fullName>
    </submittedName>
</protein>
<accession>A0AC60PDM8</accession>
<dbReference type="EMBL" id="JABSTQ010010777">
    <property type="protein sequence ID" value="KAG0418020.1"/>
    <property type="molecule type" value="Genomic_DNA"/>
</dbReference>
<organism evidence="1 2">
    <name type="scientific">Ixodes persulcatus</name>
    <name type="common">Taiga tick</name>
    <dbReference type="NCBI Taxonomy" id="34615"/>
    <lineage>
        <taxon>Eukaryota</taxon>
        <taxon>Metazoa</taxon>
        <taxon>Ecdysozoa</taxon>
        <taxon>Arthropoda</taxon>
        <taxon>Chelicerata</taxon>
        <taxon>Arachnida</taxon>
        <taxon>Acari</taxon>
        <taxon>Parasitiformes</taxon>
        <taxon>Ixodida</taxon>
        <taxon>Ixodoidea</taxon>
        <taxon>Ixodidae</taxon>
        <taxon>Ixodinae</taxon>
        <taxon>Ixodes</taxon>
    </lineage>
</organism>
<comment type="caution">
    <text evidence="1">The sequence shown here is derived from an EMBL/GenBank/DDBJ whole genome shotgun (WGS) entry which is preliminary data.</text>
</comment>
<evidence type="ECO:0000313" key="1">
    <source>
        <dbReference type="EMBL" id="KAG0418020.1"/>
    </source>
</evidence>